<evidence type="ECO:0000256" key="2">
    <source>
        <dbReference type="ARBA" id="ARBA00022723"/>
    </source>
</evidence>
<dbReference type="InterPro" id="IPR001075">
    <property type="entry name" value="NIF_FeS_clus_asmbl_NifU_C"/>
</dbReference>
<keyword evidence="2 4" id="KW-0479">Metal-binding</keyword>
<dbReference type="RefSeq" id="XP_068352035.1">
    <property type="nucleotide sequence ID" value="XM_068509857.1"/>
</dbReference>
<sequence length="123" mass="13544">MLSQIVKGKLTTSSYFTRYFTTTANTTNEIKSTENEEDLPLDTKIYRAADKILEERIKPFIQQDGGDVVLEDVKDGVLIVSLSGACQGCHAKSSTLYGGILGIIQEEVPGVKGIREKLDFDDI</sequence>
<dbReference type="AlphaFoldDB" id="A0A1J4JID3"/>
<dbReference type="EMBL" id="MLAK01001034">
    <property type="protein sequence ID" value="OHS98898.1"/>
    <property type="molecule type" value="Genomic_DNA"/>
</dbReference>
<protein>
    <submittedName>
        <fullName evidence="6">NifU-like domain containing protein</fullName>
    </submittedName>
</protein>
<comment type="similarity">
    <text evidence="1">Belongs to the NifU family.</text>
</comment>
<dbReference type="SUPFAM" id="SSF117916">
    <property type="entry name" value="Fe-S cluster assembly (FSCA) domain-like"/>
    <property type="match status" value="1"/>
</dbReference>
<comment type="caution">
    <text evidence="6">The sequence shown here is derived from an EMBL/GenBank/DDBJ whole genome shotgun (WGS) entry which is preliminary data.</text>
</comment>
<dbReference type="GeneID" id="94844561"/>
<dbReference type="GO" id="GO:0016226">
    <property type="term" value="P:iron-sulfur cluster assembly"/>
    <property type="evidence" value="ECO:0007669"/>
    <property type="project" value="InterPro"/>
</dbReference>
<dbReference type="Gene3D" id="3.30.300.130">
    <property type="entry name" value="Fe-S cluster assembly (FSCA)"/>
    <property type="match status" value="1"/>
</dbReference>
<dbReference type="GO" id="GO:0020037">
    <property type="term" value="F:heme binding"/>
    <property type="evidence" value="ECO:0007669"/>
    <property type="project" value="InterPro"/>
</dbReference>
<dbReference type="GO" id="GO:0009055">
    <property type="term" value="F:electron transfer activity"/>
    <property type="evidence" value="ECO:0007669"/>
    <property type="project" value="InterPro"/>
</dbReference>
<dbReference type="Proteomes" id="UP000179807">
    <property type="component" value="Unassembled WGS sequence"/>
</dbReference>
<dbReference type="InterPro" id="IPR009056">
    <property type="entry name" value="Cyt_c-like_dom"/>
</dbReference>
<dbReference type="PANTHER" id="PTHR11178:SF1">
    <property type="entry name" value="NFU1 IRON-SULFUR CLUSTER SCAFFOLD HOMOLOG, MITOCHONDRIAL"/>
    <property type="match status" value="1"/>
</dbReference>
<evidence type="ECO:0000256" key="1">
    <source>
        <dbReference type="ARBA" id="ARBA00006420"/>
    </source>
</evidence>
<gene>
    <name evidence="6" type="ORF">TRFO_34765</name>
</gene>
<keyword evidence="7" id="KW-1185">Reference proteome</keyword>
<evidence type="ECO:0000256" key="4">
    <source>
        <dbReference type="PROSITE-ProRule" id="PRU00433"/>
    </source>
</evidence>
<dbReference type="VEuPathDB" id="TrichDB:TRFO_34765"/>
<evidence type="ECO:0000313" key="7">
    <source>
        <dbReference type="Proteomes" id="UP000179807"/>
    </source>
</evidence>
<feature type="domain" description="Cytochrome c" evidence="5">
    <location>
        <begin position="71"/>
        <end position="123"/>
    </location>
</feature>
<evidence type="ECO:0000259" key="5">
    <source>
        <dbReference type="PROSITE" id="PS51007"/>
    </source>
</evidence>
<dbReference type="GO" id="GO:0051536">
    <property type="term" value="F:iron-sulfur cluster binding"/>
    <property type="evidence" value="ECO:0007669"/>
    <property type="project" value="InterPro"/>
</dbReference>
<evidence type="ECO:0000313" key="6">
    <source>
        <dbReference type="EMBL" id="OHS98898.1"/>
    </source>
</evidence>
<dbReference type="PROSITE" id="PS51007">
    <property type="entry name" value="CYTC"/>
    <property type="match status" value="1"/>
</dbReference>
<reference evidence="6" key="1">
    <citation type="submission" date="2016-10" db="EMBL/GenBank/DDBJ databases">
        <authorList>
            <person name="Benchimol M."/>
            <person name="Almeida L.G."/>
            <person name="Vasconcelos A.T."/>
            <person name="Perreira-Neves A."/>
            <person name="Rosa I.A."/>
            <person name="Tasca T."/>
            <person name="Bogo M.R."/>
            <person name="de Souza W."/>
        </authorList>
    </citation>
    <scope>NUCLEOTIDE SEQUENCE [LARGE SCALE GENOMIC DNA]</scope>
    <source>
        <strain evidence="6">K</strain>
    </source>
</reference>
<name>A0A1J4JID3_9EUKA</name>
<dbReference type="OrthoDB" id="565552at2759"/>
<dbReference type="PANTHER" id="PTHR11178">
    <property type="entry name" value="IRON-SULFUR CLUSTER SCAFFOLD PROTEIN NFU-RELATED"/>
    <property type="match status" value="1"/>
</dbReference>
<proteinExistence type="inferred from homology"/>
<evidence type="ECO:0000256" key="3">
    <source>
        <dbReference type="ARBA" id="ARBA00023004"/>
    </source>
</evidence>
<accession>A0A1J4JID3</accession>
<keyword evidence="3 4" id="KW-0408">Iron</keyword>
<dbReference type="GO" id="GO:0005506">
    <property type="term" value="F:iron ion binding"/>
    <property type="evidence" value="ECO:0007669"/>
    <property type="project" value="InterPro"/>
</dbReference>
<dbReference type="InterPro" id="IPR034904">
    <property type="entry name" value="FSCA_dom_sf"/>
</dbReference>
<dbReference type="Pfam" id="PF01106">
    <property type="entry name" value="NifU"/>
    <property type="match status" value="1"/>
</dbReference>
<keyword evidence="4" id="KW-0349">Heme</keyword>
<organism evidence="6 7">
    <name type="scientific">Tritrichomonas foetus</name>
    <dbReference type="NCBI Taxonomy" id="1144522"/>
    <lineage>
        <taxon>Eukaryota</taxon>
        <taxon>Metamonada</taxon>
        <taxon>Parabasalia</taxon>
        <taxon>Tritrichomonadida</taxon>
        <taxon>Tritrichomonadidae</taxon>
        <taxon>Tritrichomonas</taxon>
    </lineage>
</organism>